<protein>
    <submittedName>
        <fullName evidence="1">Uncharacterized protein</fullName>
    </submittedName>
</protein>
<evidence type="ECO:0000313" key="2">
    <source>
        <dbReference type="Proteomes" id="UP001054252"/>
    </source>
</evidence>
<name>A0AAV5IID2_9ROSI</name>
<comment type="caution">
    <text evidence="1">The sequence shown here is derived from an EMBL/GenBank/DDBJ whole genome shotgun (WGS) entry which is preliminary data.</text>
</comment>
<gene>
    <name evidence="1" type="ORF">SLEP1_g12470</name>
</gene>
<proteinExistence type="predicted"/>
<dbReference type="AlphaFoldDB" id="A0AAV5IID2"/>
<accession>A0AAV5IID2</accession>
<evidence type="ECO:0000313" key="1">
    <source>
        <dbReference type="EMBL" id="GKU99658.1"/>
    </source>
</evidence>
<dbReference type="Proteomes" id="UP001054252">
    <property type="component" value="Unassembled WGS sequence"/>
</dbReference>
<dbReference type="EMBL" id="BPVZ01000014">
    <property type="protein sequence ID" value="GKU99658.1"/>
    <property type="molecule type" value="Genomic_DNA"/>
</dbReference>
<organism evidence="1 2">
    <name type="scientific">Rubroshorea leprosula</name>
    <dbReference type="NCBI Taxonomy" id="152421"/>
    <lineage>
        <taxon>Eukaryota</taxon>
        <taxon>Viridiplantae</taxon>
        <taxon>Streptophyta</taxon>
        <taxon>Embryophyta</taxon>
        <taxon>Tracheophyta</taxon>
        <taxon>Spermatophyta</taxon>
        <taxon>Magnoliopsida</taxon>
        <taxon>eudicotyledons</taxon>
        <taxon>Gunneridae</taxon>
        <taxon>Pentapetalae</taxon>
        <taxon>rosids</taxon>
        <taxon>malvids</taxon>
        <taxon>Malvales</taxon>
        <taxon>Dipterocarpaceae</taxon>
        <taxon>Rubroshorea</taxon>
    </lineage>
</organism>
<reference evidence="1 2" key="1">
    <citation type="journal article" date="2021" name="Commun. Biol.">
        <title>The genome of Shorea leprosula (Dipterocarpaceae) highlights the ecological relevance of drought in aseasonal tropical rainforests.</title>
        <authorList>
            <person name="Ng K.K.S."/>
            <person name="Kobayashi M.J."/>
            <person name="Fawcett J.A."/>
            <person name="Hatakeyama M."/>
            <person name="Paape T."/>
            <person name="Ng C.H."/>
            <person name="Ang C.C."/>
            <person name="Tnah L.H."/>
            <person name="Lee C.T."/>
            <person name="Nishiyama T."/>
            <person name="Sese J."/>
            <person name="O'Brien M.J."/>
            <person name="Copetti D."/>
            <person name="Mohd Noor M.I."/>
            <person name="Ong R.C."/>
            <person name="Putra M."/>
            <person name="Sireger I.Z."/>
            <person name="Indrioko S."/>
            <person name="Kosugi Y."/>
            <person name="Izuno A."/>
            <person name="Isagi Y."/>
            <person name="Lee S.L."/>
            <person name="Shimizu K.K."/>
        </authorList>
    </citation>
    <scope>NUCLEOTIDE SEQUENCE [LARGE SCALE GENOMIC DNA]</scope>
    <source>
        <strain evidence="1">214</strain>
    </source>
</reference>
<keyword evidence="2" id="KW-1185">Reference proteome</keyword>
<sequence length="40" mass="4730">MGDFWAFFRLRDSSLQCRRLSPSTRFGFCLQFLVPDRSVS</sequence>